<dbReference type="GO" id="GO:0008234">
    <property type="term" value="F:cysteine-type peptidase activity"/>
    <property type="evidence" value="ECO:0007669"/>
    <property type="project" value="InterPro"/>
</dbReference>
<keyword evidence="4" id="KW-1133">Transmembrane helix</keyword>
<feature type="domain" description="Ubiquitin-like protease family profile" evidence="5">
    <location>
        <begin position="61"/>
        <end position="111"/>
    </location>
</feature>
<dbReference type="InterPro" id="IPR003653">
    <property type="entry name" value="Peptidase_C48_C"/>
</dbReference>
<evidence type="ECO:0000259" key="5">
    <source>
        <dbReference type="Pfam" id="PF02902"/>
    </source>
</evidence>
<evidence type="ECO:0000256" key="2">
    <source>
        <dbReference type="ARBA" id="ARBA00022670"/>
    </source>
</evidence>
<dbReference type="Proteomes" id="UP000887574">
    <property type="component" value="Unplaced"/>
</dbReference>
<dbReference type="WBParaSite" id="jg15900">
    <property type="protein sequence ID" value="jg15900"/>
    <property type="gene ID" value="jg15900"/>
</dbReference>
<evidence type="ECO:0000313" key="7">
    <source>
        <dbReference type="WBParaSite" id="jg15900"/>
    </source>
</evidence>
<dbReference type="Gene3D" id="3.40.395.10">
    <property type="entry name" value="Adenoviral Proteinase, Chain A"/>
    <property type="match status" value="1"/>
</dbReference>
<keyword evidence="4" id="KW-0812">Transmembrane</keyword>
<evidence type="ECO:0000256" key="1">
    <source>
        <dbReference type="ARBA" id="ARBA00005234"/>
    </source>
</evidence>
<keyword evidence="3" id="KW-0378">Hydrolase</keyword>
<comment type="similarity">
    <text evidence="1">Belongs to the peptidase C48 family.</text>
</comment>
<proteinExistence type="inferred from homology"/>
<feature type="transmembrane region" description="Helical" evidence="4">
    <location>
        <begin position="111"/>
        <end position="130"/>
    </location>
</feature>
<evidence type="ECO:0000256" key="4">
    <source>
        <dbReference type="SAM" id="Phobius"/>
    </source>
</evidence>
<sequence>MAVTFSTQSSRRFKDSFVHQELFRDFLAVNAVETDEVETDSSNWIGFAQRHALNCLMQCFIRILQNIPKQDNGYDCGAFICQLAERISHGAPIDFLQDDMEGMRKKMVSEILGGELSGNVVIGFCAMLFLKLKL</sequence>
<dbReference type="GO" id="GO:0006508">
    <property type="term" value="P:proteolysis"/>
    <property type="evidence" value="ECO:0007669"/>
    <property type="project" value="UniProtKB-KW"/>
</dbReference>
<protein>
    <submittedName>
        <fullName evidence="7">Ubiquitin-like protease family profile domain-containing protein</fullName>
    </submittedName>
</protein>
<keyword evidence="2" id="KW-0645">Protease</keyword>
<dbReference type="Pfam" id="PF02902">
    <property type="entry name" value="Peptidase_C48"/>
    <property type="match status" value="1"/>
</dbReference>
<evidence type="ECO:0000313" key="6">
    <source>
        <dbReference type="Proteomes" id="UP000887574"/>
    </source>
</evidence>
<keyword evidence="6" id="KW-1185">Reference proteome</keyword>
<dbReference type="InterPro" id="IPR038765">
    <property type="entry name" value="Papain-like_cys_pep_sf"/>
</dbReference>
<name>A0A915D6N8_9BILA</name>
<keyword evidence="4" id="KW-0472">Membrane</keyword>
<dbReference type="AlphaFoldDB" id="A0A915D6N8"/>
<dbReference type="SUPFAM" id="SSF54001">
    <property type="entry name" value="Cysteine proteinases"/>
    <property type="match status" value="1"/>
</dbReference>
<evidence type="ECO:0000256" key="3">
    <source>
        <dbReference type="ARBA" id="ARBA00022801"/>
    </source>
</evidence>
<accession>A0A915D6N8</accession>
<reference evidence="7" key="1">
    <citation type="submission" date="2022-11" db="UniProtKB">
        <authorList>
            <consortium name="WormBaseParasite"/>
        </authorList>
    </citation>
    <scope>IDENTIFICATION</scope>
</reference>
<organism evidence="6 7">
    <name type="scientific">Ditylenchus dipsaci</name>
    <dbReference type="NCBI Taxonomy" id="166011"/>
    <lineage>
        <taxon>Eukaryota</taxon>
        <taxon>Metazoa</taxon>
        <taxon>Ecdysozoa</taxon>
        <taxon>Nematoda</taxon>
        <taxon>Chromadorea</taxon>
        <taxon>Rhabditida</taxon>
        <taxon>Tylenchina</taxon>
        <taxon>Tylenchomorpha</taxon>
        <taxon>Sphaerularioidea</taxon>
        <taxon>Anguinidae</taxon>
        <taxon>Anguininae</taxon>
        <taxon>Ditylenchus</taxon>
    </lineage>
</organism>